<evidence type="ECO:0000313" key="1">
    <source>
        <dbReference type="EMBL" id="KDS33416.1"/>
    </source>
</evidence>
<dbReference type="PATRIC" id="fig|1339350.3.peg.560"/>
<dbReference type="InterPro" id="IPR027417">
    <property type="entry name" value="P-loop_NTPase"/>
</dbReference>
<protein>
    <submittedName>
        <fullName evidence="1">CobQ/CobB/MinD/ParA nucleotide binding domain protein</fullName>
    </submittedName>
</protein>
<accession>A0A078RFA0</accession>
<comment type="caution">
    <text evidence="1">The sequence shown here is derived from an EMBL/GenBank/DDBJ whole genome shotgun (WGS) entry which is preliminary data.</text>
</comment>
<proteinExistence type="predicted"/>
<reference evidence="1 2" key="1">
    <citation type="submission" date="2014-04" db="EMBL/GenBank/DDBJ databases">
        <authorList>
            <person name="Sears C."/>
            <person name="Carroll K."/>
            <person name="Sack B.R."/>
            <person name="Qadri F."/>
            <person name="Myers L.L."/>
            <person name="Chung G.-T."/>
            <person name="Escheverria P."/>
            <person name="Fraser C.M."/>
            <person name="Sadzewicz L."/>
            <person name="Shefchek K.A."/>
            <person name="Tallon L."/>
            <person name="Das S.P."/>
            <person name="Daugherty S."/>
            <person name="Mongodin E.F."/>
        </authorList>
    </citation>
    <scope>NUCLEOTIDE SEQUENCE [LARGE SCALE GENOMIC DNA]</scope>
    <source>
        <strain evidence="2">3775 SL(B) 10 (iv)</strain>
    </source>
</reference>
<gene>
    <name evidence="1" type="ORF">M097_0581</name>
</gene>
<dbReference type="PANTHER" id="PTHR13696">
    <property type="entry name" value="P-LOOP CONTAINING NUCLEOSIDE TRIPHOSPHATE HYDROLASE"/>
    <property type="match status" value="1"/>
</dbReference>
<dbReference type="RefSeq" id="WP_032944433.1">
    <property type="nucleotide sequence ID" value="NZ_JNHI01000002.1"/>
</dbReference>
<name>A0A078RFA0_PHOVU</name>
<dbReference type="InterPro" id="IPR015223">
    <property type="entry name" value="MipZ"/>
</dbReference>
<dbReference type="InterPro" id="IPR050678">
    <property type="entry name" value="DNA_Partitioning_ATPase"/>
</dbReference>
<dbReference type="PANTHER" id="PTHR13696:SF52">
    <property type="entry name" value="PARA FAMILY PROTEIN CT_582"/>
    <property type="match status" value="1"/>
</dbReference>
<dbReference type="CDD" id="cd02042">
    <property type="entry name" value="ParAB_family"/>
    <property type="match status" value="1"/>
</dbReference>
<dbReference type="Gene3D" id="3.40.50.300">
    <property type="entry name" value="P-loop containing nucleotide triphosphate hydrolases"/>
    <property type="match status" value="1"/>
</dbReference>
<dbReference type="AlphaFoldDB" id="A0A078RFA0"/>
<evidence type="ECO:0000313" key="2">
    <source>
        <dbReference type="Proteomes" id="UP000028134"/>
    </source>
</evidence>
<dbReference type="SUPFAM" id="SSF52540">
    <property type="entry name" value="P-loop containing nucleoside triphosphate hydrolases"/>
    <property type="match status" value="1"/>
</dbReference>
<sequence length="251" mass="28685">MKKDTVLVAVCNQKGGVGKSTMTIMLAGYYHYLKGLNVAVIDCDYPQYSLVRMKERDMRTVENSDYFKQLLKSQYERIRKKAYTIVGSKAENARDAADKLMNNGNYDLIIVDLPGTVNSSGVINTIVNMDYVITPIIPDRIVMQSSLSFSTIVWDYAKTSKETPLREFLFFWTRKDARASTEVFDAYNIIMQKLEFTVLDTIIPETNRYNKELSLTTRNFFRSTLFPPPAKSLKGSGLTELAEELLVKFKK</sequence>
<dbReference type="EMBL" id="JNHI01000002">
    <property type="protein sequence ID" value="KDS33416.1"/>
    <property type="molecule type" value="Genomic_DNA"/>
</dbReference>
<dbReference type="Pfam" id="PF09140">
    <property type="entry name" value="MipZ"/>
    <property type="match status" value="1"/>
</dbReference>
<dbReference type="Proteomes" id="UP000028134">
    <property type="component" value="Unassembled WGS sequence"/>
</dbReference>
<organism evidence="1 2">
    <name type="scientific">Phocaeicola vulgatus str. 3775 SL</name>
    <name type="common">B</name>
    <name type="synonym">iv</name>
    <dbReference type="NCBI Taxonomy" id="1339350"/>
    <lineage>
        <taxon>Bacteria</taxon>
        <taxon>Pseudomonadati</taxon>
        <taxon>Bacteroidota</taxon>
        <taxon>Bacteroidia</taxon>
        <taxon>Bacteroidales</taxon>
        <taxon>Bacteroidaceae</taxon>
        <taxon>Phocaeicola</taxon>
    </lineage>
</organism>